<evidence type="ECO:0000259" key="2">
    <source>
        <dbReference type="SMART" id="SM00421"/>
    </source>
</evidence>
<evidence type="ECO:0000313" key="7">
    <source>
        <dbReference type="EMBL" id="WAZ56085.1"/>
    </source>
</evidence>
<organism evidence="3 8">
    <name type="scientific">Citrobacter freundii</name>
    <dbReference type="NCBI Taxonomy" id="546"/>
    <lineage>
        <taxon>Bacteria</taxon>
        <taxon>Pseudomonadati</taxon>
        <taxon>Pseudomonadota</taxon>
        <taxon>Gammaproteobacteria</taxon>
        <taxon>Enterobacterales</taxon>
        <taxon>Enterobacteriaceae</taxon>
        <taxon>Citrobacter</taxon>
        <taxon>Citrobacter freundii complex</taxon>
    </lineage>
</organism>
<dbReference type="GO" id="GO:0003677">
    <property type="term" value="F:DNA binding"/>
    <property type="evidence" value="ECO:0007669"/>
    <property type="project" value="UniProtKB-KW"/>
</dbReference>
<reference evidence="9" key="2">
    <citation type="submission" date="2015-09" db="EMBL/GenBank/DDBJ databases">
        <title>Prevalence of NDMs in South Africa.</title>
        <authorList>
            <person name="Osei Sekyere J."/>
            <person name="Govinden U."/>
            <person name="Essack S."/>
            <person name="Haldorsen B."/>
            <person name="Samuelsen O."/>
            <person name="Aasnaes B."/>
            <person name="Sundsfjord A."/>
        </authorList>
    </citation>
    <scope>NUCLEOTIDE SEQUENCE [LARGE SCALE GENOMIC DNA]</scope>
    <source>
        <strain evidence="9">ST62:944112508</strain>
    </source>
</reference>
<dbReference type="NCBIfam" id="NF011748">
    <property type="entry name" value="PRK15201.1"/>
    <property type="match status" value="1"/>
</dbReference>
<dbReference type="EMBL" id="CBWP010000032">
    <property type="protein sequence ID" value="CDL37887.1"/>
    <property type="molecule type" value="Genomic_DNA"/>
</dbReference>
<dbReference type="Proteomes" id="UP000050520">
    <property type="component" value="Unassembled WGS sequence"/>
</dbReference>
<evidence type="ECO:0000313" key="9">
    <source>
        <dbReference type="Proteomes" id="UP000050520"/>
    </source>
</evidence>
<dbReference type="Proteomes" id="UP000512222">
    <property type="component" value="Chromosome"/>
</dbReference>
<reference evidence="10" key="5">
    <citation type="submission" date="2020-06" db="EMBL/GenBank/DDBJ databases">
        <title>REHAB project genomes.</title>
        <authorList>
            <person name="Shaw L.P."/>
        </authorList>
    </citation>
    <scope>NUCLEOTIDE SEQUENCE [LARGE SCALE GENOMIC DNA]</scope>
    <source>
        <strain evidence="10">RHBSTW-00370</strain>
    </source>
</reference>
<evidence type="ECO:0000313" key="6">
    <source>
        <dbReference type="EMBL" id="QLV31757.1"/>
    </source>
</evidence>
<evidence type="ECO:0000313" key="5">
    <source>
        <dbReference type="EMBL" id="KPR56819.1"/>
    </source>
</evidence>
<evidence type="ECO:0000313" key="10">
    <source>
        <dbReference type="Proteomes" id="UP000512222"/>
    </source>
</evidence>
<gene>
    <name evidence="4" type="primary">fimW</name>
    <name evidence="5" type="ORF">AN672_04635</name>
    <name evidence="6" type="ORF">HV178_18055</name>
    <name evidence="4" type="ORF">I9Y29_003689</name>
    <name evidence="7" type="ORF">O4000_17535</name>
</gene>
<dbReference type="InterPro" id="IPR000792">
    <property type="entry name" value="Tscrpt_reg_LuxR_C"/>
</dbReference>
<dbReference type="AlphaFoldDB" id="A0A0N8LWF8"/>
<dbReference type="Proteomes" id="UP001164536">
    <property type="component" value="Chromosome"/>
</dbReference>
<reference evidence="7" key="8">
    <citation type="submission" date="2022-12" db="EMBL/GenBank/DDBJ databases">
        <title>2953647.</title>
        <authorList>
            <person name="Hergert J."/>
            <person name="Casey R."/>
            <person name="Wagner J."/>
            <person name="Young E.L."/>
            <person name="Oakeson K.F."/>
        </authorList>
    </citation>
    <scope>NUCLEOTIDE SEQUENCE</scope>
    <source>
        <strain evidence="7">2953647</strain>
    </source>
</reference>
<sequence length="197" mass="23265">MLSIAIKEENSHFEHGLKIIISHLANQWHQEICFLPVENIDRADIAFISLDEDWLSADCYQIPIHTRRQHRVVICNRNDKDKLMFRPCLYMLPLIYREDDVEEMTKKLVPILQKRALRNNVPATICHYCTTRNFSVDERKFLMFLASGYTLAETAHLLSISDLQAKATRRGIMKKLHVKNDQQFLRYIRAHLNFLQN</sequence>
<dbReference type="InterPro" id="IPR016032">
    <property type="entry name" value="Sig_transdc_resp-reg_C-effctor"/>
</dbReference>
<evidence type="ECO:0000313" key="11">
    <source>
        <dbReference type="Proteomes" id="UP001164536"/>
    </source>
</evidence>
<dbReference type="InterPro" id="IPR036388">
    <property type="entry name" value="WH-like_DNA-bd_sf"/>
</dbReference>
<dbReference type="Proteomes" id="UP000855471">
    <property type="component" value="Unassembled WGS sequence"/>
</dbReference>
<feature type="domain" description="HTH luxR-type" evidence="2">
    <location>
        <begin position="131"/>
        <end position="188"/>
    </location>
</feature>
<dbReference type="EMBL" id="DACSXJ010000026">
    <property type="protein sequence ID" value="HAT3899227.1"/>
    <property type="molecule type" value="Genomic_DNA"/>
</dbReference>
<accession>A0A0N8LWF8</accession>
<dbReference type="EMBL" id="LJEB01000019">
    <property type="protein sequence ID" value="KPR56819.1"/>
    <property type="molecule type" value="Genomic_DNA"/>
</dbReference>
<dbReference type="Proteomes" id="UP000019194">
    <property type="component" value="Unassembled WGS sequence"/>
</dbReference>
<keyword evidence="1" id="KW-0238">DNA-binding</keyword>
<dbReference type="GO" id="GO:0006355">
    <property type="term" value="P:regulation of DNA-templated transcription"/>
    <property type="evidence" value="ECO:0007669"/>
    <property type="project" value="InterPro"/>
</dbReference>
<reference evidence="3 8" key="1">
    <citation type="submission" date="2013-10" db="EMBL/GenBank/DDBJ databases">
        <title>Antibiotic resistance diversity of beta-lactamase producers in the General Hospital Vienna.</title>
        <authorList>
            <person name="Barisic I."/>
            <person name="Mitteregger D."/>
            <person name="Hirschl A.M."/>
            <person name="Noehammer C."/>
            <person name="Wiesinger-Mayr H."/>
        </authorList>
    </citation>
    <scope>NUCLEOTIDE SEQUENCE [LARGE SCALE GENOMIC DNA]</scope>
    <source>
        <strain evidence="3 8">ISC11</strain>
    </source>
</reference>
<reference evidence="6" key="7">
    <citation type="journal article" date="2021" name="Microb. Genom.">
        <title>A genomic epidemiological study shows that prevalence of antimicrobial resistance in Enterobacterales is associated with the livestock host, as well as antimicrobial usage.</title>
        <authorList>
            <person name="AbuOun M."/>
            <person name="Jones H."/>
            <person name="Stubberfield E."/>
            <person name="Gilson D."/>
            <person name="Shaw L.P."/>
            <person name="Hubbard A.T.M."/>
            <person name="Chau K.K."/>
            <person name="Sebra R."/>
            <person name="Peto T.E.A."/>
            <person name="Crook D.W."/>
            <person name="Read D.S."/>
            <person name="Gweon H.S."/>
            <person name="Walker A.S."/>
            <person name="Stoesser N."/>
            <person name="Smith R.P."/>
            <person name="Anjum M.F."/>
            <person name="On Behalf Of The Rehab Consortium."/>
        </authorList>
    </citation>
    <scope>NUCLEOTIDE SEQUENCE</scope>
    <source>
        <strain evidence="6">RHBSTW-00370</strain>
    </source>
</reference>
<dbReference type="SUPFAM" id="SSF46894">
    <property type="entry name" value="C-terminal effector domain of the bipartite response regulators"/>
    <property type="match status" value="1"/>
</dbReference>
<proteinExistence type="predicted"/>
<evidence type="ECO:0000313" key="4">
    <source>
        <dbReference type="EMBL" id="HAT3899227.1"/>
    </source>
</evidence>
<protein>
    <submittedName>
        <fullName evidence="4 5">Transcriptional regulator</fullName>
    </submittedName>
    <submittedName>
        <fullName evidence="3">Fimbriae W protein</fullName>
    </submittedName>
</protein>
<evidence type="ECO:0000313" key="3">
    <source>
        <dbReference type="EMBL" id="CDL37887.1"/>
    </source>
</evidence>
<dbReference type="SMART" id="SM00421">
    <property type="entry name" value="HTH_LUXR"/>
    <property type="match status" value="1"/>
</dbReference>
<dbReference type="EMBL" id="CP114564">
    <property type="protein sequence ID" value="WAZ56085.1"/>
    <property type="molecule type" value="Genomic_DNA"/>
</dbReference>
<evidence type="ECO:0000256" key="1">
    <source>
        <dbReference type="ARBA" id="ARBA00023125"/>
    </source>
</evidence>
<reference evidence="4" key="4">
    <citation type="journal article" date="2018" name="Genome Biol.">
        <title>SKESA: strategic k-mer extension for scrupulous assemblies.</title>
        <authorList>
            <person name="Souvorov A."/>
            <person name="Agarwala R."/>
            <person name="Lipman D.J."/>
        </authorList>
    </citation>
    <scope>NUCLEOTIDE SEQUENCE</scope>
    <source>
        <strain evidence="4">O50</strain>
    </source>
</reference>
<name>A0A0N8LWF8_CITFR</name>
<dbReference type="Gene3D" id="1.10.10.10">
    <property type="entry name" value="Winged helix-like DNA-binding domain superfamily/Winged helix DNA-binding domain"/>
    <property type="match status" value="1"/>
</dbReference>
<dbReference type="RefSeq" id="WP_003021906.1">
    <property type="nucleotide sequence ID" value="NZ_AP026940.1"/>
</dbReference>
<reference evidence="5 9" key="3">
    <citation type="journal article" date="2017" name="PLoS ONE">
        <title>Genomic and phenotypic characterisation of fluoroquinolone resistance mechanisms in Enterobacteriaceae in Durban, South Africa.</title>
        <authorList>
            <person name="Osei Sekyere J."/>
            <person name="Amoako D.G."/>
        </authorList>
    </citation>
    <scope>NUCLEOTIDE SEQUENCE [LARGE SCALE GENOMIC DNA]</scope>
    <source>
        <strain evidence="5 9">ST62:944112508</strain>
    </source>
</reference>
<reference evidence="4" key="6">
    <citation type="submission" date="2020-09" db="EMBL/GenBank/DDBJ databases">
        <authorList>
            <consortium name="NCBI Pathogen Detection Project"/>
        </authorList>
    </citation>
    <scope>NUCLEOTIDE SEQUENCE</scope>
    <source>
        <strain evidence="4">O50</strain>
    </source>
</reference>
<dbReference type="EMBL" id="CP056573">
    <property type="protein sequence ID" value="QLV31757.1"/>
    <property type="molecule type" value="Genomic_DNA"/>
</dbReference>
<keyword evidence="11" id="KW-1185">Reference proteome</keyword>
<evidence type="ECO:0000313" key="8">
    <source>
        <dbReference type="Proteomes" id="UP000019194"/>
    </source>
</evidence>